<dbReference type="VEuPathDB" id="VectorBase:AMAM005225"/>
<proteinExistence type="predicted"/>
<evidence type="ECO:0000313" key="1">
    <source>
        <dbReference type="EnsemblMetazoa" id="AMAM005225-PA"/>
    </source>
</evidence>
<dbReference type="FunFam" id="3.30.70.330:FF:000084">
    <property type="entry name" value="Serine/arginine-rich splicing factor 11 isoform 1"/>
    <property type="match status" value="1"/>
</dbReference>
<reference evidence="1" key="2">
    <citation type="submission" date="2020-05" db="UniProtKB">
        <authorList>
            <consortium name="EnsemblMetazoa"/>
        </authorList>
    </citation>
    <scope>IDENTIFICATION</scope>
    <source>
        <strain evidence="1">maculatus3</strain>
    </source>
</reference>
<protein>
    <recommendedName>
        <fullName evidence="3">RRM domain-containing protein</fullName>
    </recommendedName>
</protein>
<reference evidence="2" key="1">
    <citation type="submission" date="2013-09" db="EMBL/GenBank/DDBJ databases">
        <title>The Genome Sequence of Anopheles maculatus species B.</title>
        <authorList>
            <consortium name="The Broad Institute Genomics Platform"/>
            <person name="Neafsey D.E."/>
            <person name="Besansky N."/>
            <person name="Howell P."/>
            <person name="Walton C."/>
            <person name="Young S.K."/>
            <person name="Zeng Q."/>
            <person name="Gargeya S."/>
            <person name="Fitzgerald M."/>
            <person name="Haas B."/>
            <person name="Abouelleil A."/>
            <person name="Allen A.W."/>
            <person name="Alvarado L."/>
            <person name="Arachchi H.M."/>
            <person name="Berlin A.M."/>
            <person name="Chapman S.B."/>
            <person name="Gainer-Dewar J."/>
            <person name="Goldberg J."/>
            <person name="Griggs A."/>
            <person name="Gujja S."/>
            <person name="Hansen M."/>
            <person name="Howarth C."/>
            <person name="Imamovic A."/>
            <person name="Ireland A."/>
            <person name="Larimer J."/>
            <person name="McCowan C."/>
            <person name="Murphy C."/>
            <person name="Pearson M."/>
            <person name="Poon T.W."/>
            <person name="Priest M."/>
            <person name="Roberts A."/>
            <person name="Saif S."/>
            <person name="Shea T."/>
            <person name="Sisk P."/>
            <person name="Sykes S."/>
            <person name="Wortman J."/>
            <person name="Nusbaum C."/>
            <person name="Birren B."/>
        </authorList>
    </citation>
    <scope>NUCLEOTIDE SEQUENCE [LARGE SCALE GENOMIC DNA]</scope>
    <source>
        <strain evidence="2">maculatus3</strain>
    </source>
</reference>
<dbReference type="PANTHER" id="PTHR32343:SF22">
    <property type="entry name" value="LD29830P"/>
    <property type="match status" value="1"/>
</dbReference>
<dbReference type="GO" id="GO:0003723">
    <property type="term" value="F:RNA binding"/>
    <property type="evidence" value="ECO:0007669"/>
    <property type="project" value="TreeGrafter"/>
</dbReference>
<dbReference type="SUPFAM" id="SSF54928">
    <property type="entry name" value="RNA-binding domain, RBD"/>
    <property type="match status" value="1"/>
</dbReference>
<dbReference type="InterPro" id="IPR012677">
    <property type="entry name" value="Nucleotide-bd_a/b_plait_sf"/>
</dbReference>
<dbReference type="Proteomes" id="UP000075901">
    <property type="component" value="Unassembled WGS sequence"/>
</dbReference>
<evidence type="ECO:0000313" key="2">
    <source>
        <dbReference type="Proteomes" id="UP000075901"/>
    </source>
</evidence>
<dbReference type="PANTHER" id="PTHR32343">
    <property type="entry name" value="SERINE/ARGININE-RICH SPLICING FACTOR"/>
    <property type="match status" value="1"/>
</dbReference>
<dbReference type="GO" id="GO:0005654">
    <property type="term" value="C:nucleoplasm"/>
    <property type="evidence" value="ECO:0007669"/>
    <property type="project" value="TreeGrafter"/>
</dbReference>
<dbReference type="EnsemblMetazoa" id="AMAM005225-RA">
    <property type="protein sequence ID" value="AMAM005225-PA"/>
    <property type="gene ID" value="AMAM005225"/>
</dbReference>
<accession>A0A182SEM1</accession>
<dbReference type="CDD" id="cd12259">
    <property type="entry name" value="RRM_SRSF11_SREK1"/>
    <property type="match status" value="1"/>
</dbReference>
<sequence length="147" mass="15925">MAGGSGTKVVQITNIAPQATKDQMQTFLGMVGKIDEIRLYPTIRDVSCPVVSRICYVKYFESSCVAVAQHLTNTVFIDRAVIVIPVQGGVIPDEYKALEMAANGTLVPGLHSFNVPSKLPPEVVNRIDGMIPNQVVKTIDPKLEENG</sequence>
<keyword evidence="2" id="KW-1185">Reference proteome</keyword>
<organism evidence="1 2">
    <name type="scientific">Anopheles maculatus</name>
    <dbReference type="NCBI Taxonomy" id="74869"/>
    <lineage>
        <taxon>Eukaryota</taxon>
        <taxon>Metazoa</taxon>
        <taxon>Ecdysozoa</taxon>
        <taxon>Arthropoda</taxon>
        <taxon>Hexapoda</taxon>
        <taxon>Insecta</taxon>
        <taxon>Pterygota</taxon>
        <taxon>Neoptera</taxon>
        <taxon>Endopterygota</taxon>
        <taxon>Diptera</taxon>
        <taxon>Nematocera</taxon>
        <taxon>Culicoidea</taxon>
        <taxon>Culicidae</taxon>
        <taxon>Anophelinae</taxon>
        <taxon>Anopheles</taxon>
        <taxon>Anopheles maculatus group</taxon>
    </lineage>
</organism>
<name>A0A182SEM1_9DIPT</name>
<dbReference type="AlphaFoldDB" id="A0A182SEM1"/>
<dbReference type="InterPro" id="IPR035979">
    <property type="entry name" value="RBD_domain_sf"/>
</dbReference>
<dbReference type="Gene3D" id="3.30.70.330">
    <property type="match status" value="1"/>
</dbReference>
<evidence type="ECO:0008006" key="3">
    <source>
        <dbReference type="Google" id="ProtNLM"/>
    </source>
</evidence>